<evidence type="ECO:0008006" key="6">
    <source>
        <dbReference type="Google" id="ProtNLM"/>
    </source>
</evidence>
<dbReference type="PANTHER" id="PTHR14550">
    <property type="entry name" value="TRANSMEMBRANE PROTEIN 109"/>
    <property type="match status" value="1"/>
</dbReference>
<reference evidence="4 5" key="1">
    <citation type="journal article" date="2024" name="Genome Biol. Evol.">
        <title>Chromosome-level genome assembly of the viviparous eelpout Zoarces viviparus.</title>
        <authorList>
            <person name="Fuhrmann N."/>
            <person name="Brasseur M.V."/>
            <person name="Bakowski C.E."/>
            <person name="Podsiadlowski L."/>
            <person name="Prost S."/>
            <person name="Krehenwinkel H."/>
            <person name="Mayer C."/>
        </authorList>
    </citation>
    <scope>NUCLEOTIDE SEQUENCE [LARGE SCALE GENOMIC DNA]</scope>
    <source>
        <strain evidence="4">NO-MEL_2022_Ind0_liver</strain>
    </source>
</reference>
<evidence type="ECO:0000313" key="4">
    <source>
        <dbReference type="EMBL" id="KAK9540203.1"/>
    </source>
</evidence>
<dbReference type="GO" id="GO:0042771">
    <property type="term" value="P:intrinsic apoptotic signaling pathway in response to DNA damage by p53 class mediator"/>
    <property type="evidence" value="ECO:0007669"/>
    <property type="project" value="TreeGrafter"/>
</dbReference>
<feature type="transmembrane region" description="Helical" evidence="2">
    <location>
        <begin position="116"/>
        <end position="137"/>
    </location>
</feature>
<name>A0AAW1G0Q7_ZOAVI</name>
<dbReference type="GO" id="GO:0071480">
    <property type="term" value="P:cellular response to gamma radiation"/>
    <property type="evidence" value="ECO:0007669"/>
    <property type="project" value="InterPro"/>
</dbReference>
<keyword evidence="5" id="KW-1185">Reference proteome</keyword>
<dbReference type="PANTHER" id="PTHR14550:SF2">
    <property type="entry name" value="TRANSMEMBRANE PROTEIN 109"/>
    <property type="match status" value="1"/>
</dbReference>
<evidence type="ECO:0000256" key="1">
    <source>
        <dbReference type="SAM" id="Coils"/>
    </source>
</evidence>
<keyword evidence="2" id="KW-1133">Transmembrane helix</keyword>
<keyword evidence="2" id="KW-0472">Membrane</keyword>
<feature type="signal peptide" evidence="3">
    <location>
        <begin position="1"/>
        <end position="25"/>
    </location>
</feature>
<proteinExistence type="predicted"/>
<feature type="coiled-coil region" evidence="1">
    <location>
        <begin position="195"/>
        <end position="222"/>
    </location>
</feature>
<feature type="transmembrane region" description="Helical" evidence="2">
    <location>
        <begin position="174"/>
        <end position="193"/>
    </location>
</feature>
<gene>
    <name evidence="4" type="ORF">VZT92_002671</name>
</gene>
<dbReference type="AlphaFoldDB" id="A0AAW1G0Q7"/>
<keyword evidence="1" id="KW-0175">Coiled coil</keyword>
<feature type="transmembrane region" description="Helical" evidence="2">
    <location>
        <begin position="149"/>
        <end position="168"/>
    </location>
</feature>
<accession>A0AAW1G0Q7</accession>
<organism evidence="4 5">
    <name type="scientific">Zoarces viviparus</name>
    <name type="common">Viviparous eelpout</name>
    <name type="synonym">Blennius viviparus</name>
    <dbReference type="NCBI Taxonomy" id="48416"/>
    <lineage>
        <taxon>Eukaryota</taxon>
        <taxon>Metazoa</taxon>
        <taxon>Chordata</taxon>
        <taxon>Craniata</taxon>
        <taxon>Vertebrata</taxon>
        <taxon>Euteleostomi</taxon>
        <taxon>Actinopterygii</taxon>
        <taxon>Neopterygii</taxon>
        <taxon>Teleostei</taxon>
        <taxon>Neoteleostei</taxon>
        <taxon>Acanthomorphata</taxon>
        <taxon>Eupercaria</taxon>
        <taxon>Perciformes</taxon>
        <taxon>Cottioidei</taxon>
        <taxon>Zoarcales</taxon>
        <taxon>Zoarcidae</taxon>
        <taxon>Zoarcinae</taxon>
        <taxon>Zoarces</taxon>
    </lineage>
</organism>
<feature type="chain" id="PRO_5044024827" description="Transmembrane protein 109" evidence="3">
    <location>
        <begin position="26"/>
        <end position="227"/>
    </location>
</feature>
<comment type="caution">
    <text evidence="4">The sequence shown here is derived from an EMBL/GenBank/DDBJ whole genome shotgun (WGS) entry which is preliminary data.</text>
</comment>
<evidence type="ECO:0000256" key="2">
    <source>
        <dbReference type="SAM" id="Phobius"/>
    </source>
</evidence>
<dbReference type="EMBL" id="JBCEZU010000013">
    <property type="protein sequence ID" value="KAK9540203.1"/>
    <property type="molecule type" value="Genomic_DNA"/>
</dbReference>
<keyword evidence="3" id="KW-0732">Signal</keyword>
<dbReference type="Pfam" id="PF14965">
    <property type="entry name" value="BRI3BP"/>
    <property type="match status" value="1"/>
</dbReference>
<dbReference type="InterPro" id="IPR039492">
    <property type="entry name" value="TMEM109"/>
</dbReference>
<protein>
    <recommendedName>
        <fullName evidence="6">Transmembrane protein 109</fullName>
    </recommendedName>
</protein>
<keyword evidence="2" id="KW-0812">Transmembrane</keyword>
<dbReference type="Proteomes" id="UP001488805">
    <property type="component" value="Unassembled WGS sequence"/>
</dbReference>
<evidence type="ECO:0000256" key="3">
    <source>
        <dbReference type="SAM" id="SignalP"/>
    </source>
</evidence>
<evidence type="ECO:0000313" key="5">
    <source>
        <dbReference type="Proteomes" id="UP001488805"/>
    </source>
</evidence>
<sequence>MFDPSIQRALGGLCVLSALLLSVSGEKVFESHSGGTIQELRAALAELAGEGRTYLGRLAGEQTVQKVQKAFSQVLGAVAESCSANLNVLLQYVSHFLEAAGFQGGFPISKVTPEGLIFVTQWVLAALIGYWLISLVFRLVASTMRRALWLLKVGLALVGFGLILSDRSVDNDTIAIRLTVLVCVCLLLGVGTLRNSNADDKTVQLEEQVDVLERRLREMERRRRKEE</sequence>